<dbReference type="EMBL" id="CP144532">
    <property type="protein sequence ID" value="WWC60180.1"/>
    <property type="molecule type" value="Genomic_DNA"/>
</dbReference>
<dbReference type="VEuPathDB" id="FungiDB:I303_02760"/>
<evidence type="ECO:0000313" key="3">
    <source>
        <dbReference type="EMBL" id="WWC60180.1"/>
    </source>
</evidence>
<feature type="region of interest" description="Disordered" evidence="1">
    <location>
        <begin position="349"/>
        <end position="384"/>
    </location>
</feature>
<evidence type="ECO:0000313" key="4">
    <source>
        <dbReference type="Proteomes" id="UP000078595"/>
    </source>
</evidence>
<dbReference type="EMBL" id="KI894029">
    <property type="protein sequence ID" value="OBR86746.1"/>
    <property type="molecule type" value="Genomic_DNA"/>
</dbReference>
<reference evidence="2" key="1">
    <citation type="submission" date="2013-07" db="EMBL/GenBank/DDBJ databases">
        <title>The Genome Sequence of Cryptococcus dejecticola CBS10117.</title>
        <authorList>
            <consortium name="The Broad Institute Genome Sequencing Platform"/>
            <person name="Cuomo C."/>
            <person name="Litvintseva A."/>
            <person name="Chen Y."/>
            <person name="Heitman J."/>
            <person name="Sun S."/>
            <person name="Springer D."/>
            <person name="Dromer F."/>
            <person name="Young S.K."/>
            <person name="Zeng Q."/>
            <person name="Gargeya S."/>
            <person name="Fitzgerald M."/>
            <person name="Abouelleil A."/>
            <person name="Alvarado L."/>
            <person name="Berlin A.M."/>
            <person name="Chapman S.B."/>
            <person name="Dewar J."/>
            <person name="Goldberg J."/>
            <person name="Griggs A."/>
            <person name="Gujja S."/>
            <person name="Hansen M."/>
            <person name="Howarth C."/>
            <person name="Imamovic A."/>
            <person name="Larimer J."/>
            <person name="McCowan C."/>
            <person name="Murphy C."/>
            <person name="Pearson M."/>
            <person name="Priest M."/>
            <person name="Roberts A."/>
            <person name="Saif S."/>
            <person name="Shea T."/>
            <person name="Sykes S."/>
            <person name="Wortman J."/>
            <person name="Nusbaum C."/>
            <person name="Birren B."/>
        </authorList>
    </citation>
    <scope>NUCLEOTIDE SEQUENCE [LARGE SCALE GENOMIC DNA]</scope>
    <source>
        <strain evidence="2">CBS 10117</strain>
    </source>
</reference>
<feature type="region of interest" description="Disordered" evidence="1">
    <location>
        <begin position="668"/>
        <end position="763"/>
    </location>
</feature>
<accession>A0A1A6A9L0</accession>
<feature type="compositionally biased region" description="Polar residues" evidence="1">
    <location>
        <begin position="698"/>
        <end position="713"/>
    </location>
</feature>
<dbReference type="Proteomes" id="UP000078595">
    <property type="component" value="Chromosome 3"/>
</dbReference>
<feature type="compositionally biased region" description="Polar residues" evidence="1">
    <location>
        <begin position="59"/>
        <end position="69"/>
    </location>
</feature>
<reference evidence="3" key="2">
    <citation type="submission" date="2013-07" db="EMBL/GenBank/DDBJ databases">
        <authorList>
            <consortium name="The Broad Institute Genome Sequencing Platform"/>
            <person name="Cuomo C."/>
            <person name="Litvintseva A."/>
            <person name="Chen Y."/>
            <person name="Heitman J."/>
            <person name="Sun S."/>
            <person name="Springer D."/>
            <person name="Dromer F."/>
            <person name="Young S.K."/>
            <person name="Zeng Q."/>
            <person name="Gargeya S."/>
            <person name="Fitzgerald M."/>
            <person name="Abouelleil A."/>
            <person name="Alvarado L."/>
            <person name="Berlin A.M."/>
            <person name="Chapman S.B."/>
            <person name="Dewar J."/>
            <person name="Goldberg J."/>
            <person name="Griggs A."/>
            <person name="Gujja S."/>
            <person name="Hansen M."/>
            <person name="Howarth C."/>
            <person name="Imamovic A."/>
            <person name="Larimer J."/>
            <person name="McCowan C."/>
            <person name="Murphy C."/>
            <person name="Pearson M."/>
            <person name="Priest M."/>
            <person name="Roberts A."/>
            <person name="Saif S."/>
            <person name="Shea T."/>
            <person name="Sykes S."/>
            <person name="Wortman J."/>
            <person name="Nusbaum C."/>
            <person name="Birren B."/>
        </authorList>
    </citation>
    <scope>NUCLEOTIDE SEQUENCE</scope>
    <source>
        <strain evidence="3">CBS 10117</strain>
    </source>
</reference>
<evidence type="ECO:0000256" key="1">
    <source>
        <dbReference type="SAM" id="MobiDB-lite"/>
    </source>
</evidence>
<keyword evidence="4" id="KW-1185">Reference proteome</keyword>
<reference evidence="3" key="3">
    <citation type="submission" date="2024-02" db="EMBL/GenBank/DDBJ databases">
        <title>Comparative genomics of Cryptococcus and Kwoniella reveals pathogenesis evolution and contrasting modes of karyotype evolution via chromosome fusion or intercentromeric recombination.</title>
        <authorList>
            <person name="Coelho M.A."/>
            <person name="David-Palma M."/>
            <person name="Shea T."/>
            <person name="Bowers K."/>
            <person name="McGinley-Smith S."/>
            <person name="Mohammad A.W."/>
            <person name="Gnirke A."/>
            <person name="Yurkov A.M."/>
            <person name="Nowrousian M."/>
            <person name="Sun S."/>
            <person name="Cuomo C.A."/>
            <person name="Heitman J."/>
        </authorList>
    </citation>
    <scope>NUCLEOTIDE SEQUENCE</scope>
    <source>
        <strain evidence="3">CBS 10117</strain>
    </source>
</reference>
<feature type="compositionally biased region" description="Low complexity" evidence="1">
    <location>
        <begin position="368"/>
        <end position="377"/>
    </location>
</feature>
<dbReference type="AlphaFoldDB" id="A0A1A6A9L0"/>
<feature type="compositionally biased region" description="Acidic residues" evidence="1">
    <location>
        <begin position="730"/>
        <end position="739"/>
    </location>
</feature>
<dbReference type="OrthoDB" id="5593376at2759"/>
<name>A0A1A6A9L0_9TREE</name>
<sequence length="1074" mass="115570">MTYSHLPPITSLFYVPSQYPNAHTESTILVTSAIPTAASTSKLATLPSTPPLPAPLLSGSNTSYTTPFTPAQPGFQPQFSQDQQQYTDPPGSGGGDTKPGGYDPWAFNAFSSPPSPSTITSTSDSQTGGDGFPPSDSAEGESLSSRSGSFRRQNLSLNISALQTPFQNATVQSPGSLASSGAPFTDSFTSSHNLSFEQDYFHFPDGSYSSTGEGSLAGQIPCVPQGQHPAHRLPASQPSSPIRGVYTLPFGNQAGRQRGATFSGGSFYPYDQNGSPVFTFTQNVPPQAIPPHLTFTNIQSPLHSPLAPSPVISASPAQLQSENTPFFPLQSHTQPQGLGMQEVLMEDVSTPQATGAPPTLSRKSSFAQLQQQSLQQQPSGSMTPEFSMEMVDKLSLLDKIVISAQTAKDALLRGEQVDVSASLGDINHQLEIASELGVGPAPTPRDVTPASQSISPVNFTTSPVVPTAVGTSQTFQNPMISNNAQSQIHPMTAVHVAQQAQQQQQQQHQPKAQGLLPSLPVDGNSVTANRPVSAAPISGNPNLMASATSSEFLNINGNKVQAPPLVHSHSFPNGHQLPSQLQGTITPSTPVVPSPSFIAAINAQHAPIVSSPLATIPPSRPPSPPRFTIPTQAWHSEMMPPSEMPNQAVQPFQQPTHVQGQIPMHVAMQAQQPSQSASAVLERRASQGERADGLPISRNRSTSVHKQWSQPMMSASVPPSAWQSRAGSPEDMDEDDSEDEGPRKNKRRRSSAGGDGGPNADVLNGAIISEDMRRQMDQIFEDFLNRVCSDLEVVDSKGEKLHQVLMPKKMQRLDESTDYRPFKFRIQAFTNAFTEELQRRGISEETMSVKKIKTYLWKQDLISRFNPDGKKAKSKGNHIWNVDAKKLPGGGWVFRPFKRRIIGQPNSFALVNTKYDWEPRIWDPQAASDTIKPTFTSPPGGLPPWLHWEESTRLVGVPDQPTGPLPVTVIADFIDGSGNQNQLETTFTIQVVPHLLPINETTAMYAQAGYIPYDFPDQTPAGGGQPVALINNQGLPYSTGTMVYPQPQAVIPSAQPQIPGQPIGQPAPAFTNQQ</sequence>
<organism evidence="2">
    <name type="scientific">Kwoniella dejecticola CBS 10117</name>
    <dbReference type="NCBI Taxonomy" id="1296121"/>
    <lineage>
        <taxon>Eukaryota</taxon>
        <taxon>Fungi</taxon>
        <taxon>Dikarya</taxon>
        <taxon>Basidiomycota</taxon>
        <taxon>Agaricomycotina</taxon>
        <taxon>Tremellomycetes</taxon>
        <taxon>Tremellales</taxon>
        <taxon>Cryptococcaceae</taxon>
        <taxon>Kwoniella</taxon>
    </lineage>
</organism>
<protein>
    <submittedName>
        <fullName evidence="2">Uncharacterized protein</fullName>
    </submittedName>
</protein>
<gene>
    <name evidence="2" type="ORF">I303_02760</name>
    <name evidence="3" type="ORF">I303_102745</name>
</gene>
<proteinExistence type="predicted"/>
<dbReference type="GeneID" id="28966459"/>
<feature type="compositionally biased region" description="Basic and acidic residues" evidence="1">
    <location>
        <begin position="681"/>
        <end position="692"/>
    </location>
</feature>
<dbReference type="RefSeq" id="XP_018264588.1">
    <property type="nucleotide sequence ID" value="XM_018406094.1"/>
</dbReference>
<feature type="compositionally biased region" description="Low complexity" evidence="1">
    <location>
        <begin position="668"/>
        <end position="679"/>
    </location>
</feature>
<evidence type="ECO:0000313" key="2">
    <source>
        <dbReference type="EMBL" id="OBR86746.1"/>
    </source>
</evidence>
<feature type="region of interest" description="Disordered" evidence="1">
    <location>
        <begin position="43"/>
        <end position="150"/>
    </location>
</feature>
<dbReference type="KEGG" id="kdj:28966459"/>
<feature type="compositionally biased region" description="Low complexity" evidence="1">
    <location>
        <begin position="72"/>
        <end position="90"/>
    </location>
</feature>
<feature type="region of interest" description="Disordered" evidence="1">
    <location>
        <begin position="1053"/>
        <end position="1074"/>
    </location>
</feature>
<dbReference type="STRING" id="1296121.A0A1A6A9L0"/>